<feature type="domain" description="Knr4/Smi1-like" evidence="1">
    <location>
        <begin position="216"/>
        <end position="362"/>
    </location>
</feature>
<proteinExistence type="predicted"/>
<dbReference type="InterPro" id="IPR037883">
    <property type="entry name" value="Knr4/Smi1-like_sf"/>
</dbReference>
<dbReference type="SMART" id="SM00860">
    <property type="entry name" value="SMI1_KNR4"/>
    <property type="match status" value="2"/>
</dbReference>
<name>A0A108UCV7_9GAMM</name>
<evidence type="ECO:0000259" key="1">
    <source>
        <dbReference type="SMART" id="SM00860"/>
    </source>
</evidence>
<dbReference type="Proteomes" id="UP000023435">
    <property type="component" value="Unassembled WGS sequence"/>
</dbReference>
<sequence>MSGASSLQWMVYGRAPTLDTFWDEELNLGRVAATAEAIAETETRLGIVVPAWLRTLYARYDGGAVRMARAESIEQPGQWLKAEWLIPRARLLPLGEWFSFAQLRAREGYRDDAYAAVAADDRLLIAIAIDEHDKTLCLDYSAGTEPTIVLTDQQRRLREYADATLWLADLIDLQYWSPALQARHDPAATLDWRPEPPSLATFWSGPGFWDDASGAPASEDAIVAAELRLGVRLPALLRALYRRQDGGYTRFEWAPLGRHPSRHFYDWENVVPDRYLSSLGHLRTLADVASDFQNGTELSSFARMHARCEHIVVLAMHGIHWMLCLDYRERGPGQEPDVVYFEYFDELIPRYRARDFDRFFTDLRQGELD</sequence>
<gene>
    <name evidence="2" type="ORF">AZ78_4335</name>
</gene>
<feature type="domain" description="Knr4/Smi1-like" evidence="1">
    <location>
        <begin position="32"/>
        <end position="173"/>
    </location>
</feature>
<dbReference type="RefSeq" id="WP_036107725.1">
    <property type="nucleotide sequence ID" value="NZ_JAJA02000001.1"/>
</dbReference>
<evidence type="ECO:0000313" key="2">
    <source>
        <dbReference type="EMBL" id="KWS06777.1"/>
    </source>
</evidence>
<protein>
    <submittedName>
        <fullName evidence="2">Glucan biosynthesis protein</fullName>
    </submittedName>
</protein>
<reference evidence="2 3" key="1">
    <citation type="journal article" date="2014" name="Genome Announc.">
        <title>Draft Genome Sequence of Lysobacter capsici AZ78, a Bacterium Antagonistic to Plant-Pathogenic Oomycetes.</title>
        <authorList>
            <person name="Puopolo G."/>
            <person name="Sonego P."/>
            <person name="Engelen K."/>
            <person name="Pertot I."/>
        </authorList>
    </citation>
    <scope>NUCLEOTIDE SEQUENCE [LARGE SCALE GENOMIC DNA]</scope>
    <source>
        <strain evidence="2 3">AZ78</strain>
    </source>
</reference>
<dbReference type="EMBL" id="JAJA02000001">
    <property type="protein sequence ID" value="KWS06777.1"/>
    <property type="molecule type" value="Genomic_DNA"/>
</dbReference>
<comment type="caution">
    <text evidence="2">The sequence shown here is derived from an EMBL/GenBank/DDBJ whole genome shotgun (WGS) entry which is preliminary data.</text>
</comment>
<organism evidence="2 3">
    <name type="scientific">Lysobacter capsici AZ78</name>
    <dbReference type="NCBI Taxonomy" id="1444315"/>
    <lineage>
        <taxon>Bacteria</taxon>
        <taxon>Pseudomonadati</taxon>
        <taxon>Pseudomonadota</taxon>
        <taxon>Gammaproteobacteria</taxon>
        <taxon>Lysobacterales</taxon>
        <taxon>Lysobacteraceae</taxon>
        <taxon>Lysobacter</taxon>
    </lineage>
</organism>
<dbReference type="Pfam" id="PF09346">
    <property type="entry name" value="SMI1_KNR4"/>
    <property type="match status" value="2"/>
</dbReference>
<evidence type="ECO:0000313" key="3">
    <source>
        <dbReference type="Proteomes" id="UP000023435"/>
    </source>
</evidence>
<accession>A0A108UCV7</accession>
<dbReference type="AlphaFoldDB" id="A0A108UCV7"/>
<keyword evidence="3" id="KW-1185">Reference proteome</keyword>
<dbReference type="Gene3D" id="3.40.1580.10">
    <property type="entry name" value="SMI1/KNR4-like"/>
    <property type="match status" value="1"/>
</dbReference>
<dbReference type="InterPro" id="IPR018958">
    <property type="entry name" value="Knr4/Smi1-like_dom"/>
</dbReference>
<dbReference type="SUPFAM" id="SSF160631">
    <property type="entry name" value="SMI1/KNR4-like"/>
    <property type="match status" value="2"/>
</dbReference>